<name>A0A564VLG2_9FIRM</name>
<reference evidence="1 2" key="1">
    <citation type="submission" date="2019-07" db="EMBL/GenBank/DDBJ databases">
        <authorList>
            <person name="Hibberd C M."/>
            <person name="Gehrig L. J."/>
            <person name="Chang H.-W."/>
            <person name="Venkatesh S."/>
        </authorList>
    </citation>
    <scope>NUCLEOTIDE SEQUENCE [LARGE SCALE GENOMIC DNA]</scope>
    <source>
        <strain evidence="1">Blautia_luti_SSTS_Bg7063</strain>
    </source>
</reference>
<dbReference type="Proteomes" id="UP000408482">
    <property type="component" value="Unassembled WGS sequence"/>
</dbReference>
<dbReference type="EMBL" id="CABHNW010000022">
    <property type="protein sequence ID" value="VUX32652.1"/>
    <property type="molecule type" value="Genomic_DNA"/>
</dbReference>
<protein>
    <submittedName>
        <fullName evidence="1">Uncharacterized protein</fullName>
    </submittedName>
</protein>
<keyword evidence="2" id="KW-1185">Reference proteome</keyword>
<proteinExistence type="predicted"/>
<dbReference type="AlphaFoldDB" id="A0A564VLG2"/>
<accession>A0A564VLG2</accession>
<sequence length="49" mass="5636">MIDQTLSQALQKEIPILTAQIRSLYAEFDKKFHLNGAKIPITFYKKIGI</sequence>
<dbReference type="RefSeq" id="WP_186289986.1">
    <property type="nucleotide sequence ID" value="NZ_CABHMX010000030.1"/>
</dbReference>
<evidence type="ECO:0000313" key="2">
    <source>
        <dbReference type="Proteomes" id="UP000408482"/>
    </source>
</evidence>
<gene>
    <name evidence="1" type="ORF">RSSSTS7063_02464</name>
</gene>
<evidence type="ECO:0000313" key="1">
    <source>
        <dbReference type="EMBL" id="VUX32652.1"/>
    </source>
</evidence>
<organism evidence="1 2">
    <name type="scientific">Blautia luti</name>
    <dbReference type="NCBI Taxonomy" id="89014"/>
    <lineage>
        <taxon>Bacteria</taxon>
        <taxon>Bacillati</taxon>
        <taxon>Bacillota</taxon>
        <taxon>Clostridia</taxon>
        <taxon>Lachnospirales</taxon>
        <taxon>Lachnospiraceae</taxon>
        <taxon>Blautia</taxon>
    </lineage>
</organism>